<evidence type="ECO:0000256" key="2">
    <source>
        <dbReference type="ARBA" id="ARBA00034247"/>
    </source>
</evidence>
<dbReference type="EMBL" id="CP069213">
    <property type="protein sequence ID" value="QRH01498.1"/>
    <property type="molecule type" value="Genomic_DNA"/>
</dbReference>
<dbReference type="InterPro" id="IPR000160">
    <property type="entry name" value="GGDEF_dom"/>
</dbReference>
<dbReference type="CDD" id="cd01949">
    <property type="entry name" value="GGDEF"/>
    <property type="match status" value="1"/>
</dbReference>
<dbReference type="SUPFAM" id="SSF55781">
    <property type="entry name" value="GAF domain-like"/>
    <property type="match status" value="1"/>
</dbReference>
<comment type="catalytic activity">
    <reaction evidence="2">
        <text>2 GTP = 3',3'-c-di-GMP + 2 diphosphate</text>
        <dbReference type="Rhea" id="RHEA:24898"/>
        <dbReference type="ChEBI" id="CHEBI:33019"/>
        <dbReference type="ChEBI" id="CHEBI:37565"/>
        <dbReference type="ChEBI" id="CHEBI:58805"/>
        <dbReference type="EC" id="2.7.7.65"/>
    </reaction>
</comment>
<dbReference type="Gene3D" id="6.10.340.10">
    <property type="match status" value="1"/>
</dbReference>
<name>A0ABX7G2M7_9GAMM</name>
<protein>
    <recommendedName>
        <fullName evidence="1">diguanylate cyclase</fullName>
        <ecNumber evidence="1">2.7.7.65</ecNumber>
    </recommendedName>
</protein>
<dbReference type="EC" id="2.7.7.65" evidence="1"/>
<dbReference type="NCBIfam" id="TIGR00254">
    <property type="entry name" value="GGDEF"/>
    <property type="match status" value="1"/>
</dbReference>
<dbReference type="InterPro" id="IPR050469">
    <property type="entry name" value="Diguanylate_Cyclase"/>
</dbReference>
<reference evidence="6 7" key="1">
    <citation type="journal article" date="2012" name="Antonie Van Leeuwenhoek">
        <title>Shewanella litorisediminis sp. nov., a gammaproteobacterium isolated from a tidal flat sediment.</title>
        <authorList>
            <person name="Lee M.H."/>
            <person name="Yoon J.H."/>
        </authorList>
    </citation>
    <scope>NUCLEOTIDE SEQUENCE [LARGE SCALE GENOMIC DNA]</scope>
    <source>
        <strain evidence="6 7">SMK1-12</strain>
    </source>
</reference>
<evidence type="ECO:0000259" key="5">
    <source>
        <dbReference type="PROSITE" id="PS50887"/>
    </source>
</evidence>
<proteinExistence type="predicted"/>
<keyword evidence="3" id="KW-0472">Membrane</keyword>
<dbReference type="Gene3D" id="3.30.70.270">
    <property type="match status" value="1"/>
</dbReference>
<dbReference type="PROSITE" id="PS50885">
    <property type="entry name" value="HAMP"/>
    <property type="match status" value="1"/>
</dbReference>
<feature type="transmembrane region" description="Helical" evidence="3">
    <location>
        <begin position="144"/>
        <end position="166"/>
    </location>
</feature>
<evidence type="ECO:0000313" key="6">
    <source>
        <dbReference type="EMBL" id="QRH01498.1"/>
    </source>
</evidence>
<evidence type="ECO:0000259" key="4">
    <source>
        <dbReference type="PROSITE" id="PS50885"/>
    </source>
</evidence>
<keyword evidence="7" id="KW-1185">Reference proteome</keyword>
<dbReference type="RefSeq" id="WP_203325175.1">
    <property type="nucleotide sequence ID" value="NZ_CP069213.1"/>
</dbReference>
<gene>
    <name evidence="6" type="ORF">JQC75_16880</name>
</gene>
<keyword evidence="3" id="KW-0812">Transmembrane</keyword>
<evidence type="ECO:0000256" key="1">
    <source>
        <dbReference type="ARBA" id="ARBA00012528"/>
    </source>
</evidence>
<evidence type="ECO:0000313" key="7">
    <source>
        <dbReference type="Proteomes" id="UP000596252"/>
    </source>
</evidence>
<dbReference type="PANTHER" id="PTHR45138:SF9">
    <property type="entry name" value="DIGUANYLATE CYCLASE DGCM-RELATED"/>
    <property type="match status" value="1"/>
</dbReference>
<evidence type="ECO:0000256" key="3">
    <source>
        <dbReference type="SAM" id="Phobius"/>
    </source>
</evidence>
<dbReference type="SUPFAM" id="SSF55073">
    <property type="entry name" value="Nucleotide cyclase"/>
    <property type="match status" value="1"/>
</dbReference>
<feature type="transmembrane region" description="Helical" evidence="3">
    <location>
        <begin position="12"/>
        <end position="34"/>
    </location>
</feature>
<organism evidence="6 7">
    <name type="scientific">Shewanella litorisediminis</name>
    <dbReference type="NCBI Taxonomy" id="1173586"/>
    <lineage>
        <taxon>Bacteria</taxon>
        <taxon>Pseudomonadati</taxon>
        <taxon>Pseudomonadota</taxon>
        <taxon>Gammaproteobacteria</taxon>
        <taxon>Alteromonadales</taxon>
        <taxon>Shewanellaceae</taxon>
        <taxon>Shewanella</taxon>
    </lineage>
</organism>
<dbReference type="SMART" id="SM00065">
    <property type="entry name" value="GAF"/>
    <property type="match status" value="1"/>
</dbReference>
<dbReference type="InterPro" id="IPR029016">
    <property type="entry name" value="GAF-like_dom_sf"/>
</dbReference>
<dbReference type="InterPro" id="IPR003018">
    <property type="entry name" value="GAF"/>
</dbReference>
<sequence>MSSGVHSISRKVTGMIIGVSTLLALVTMLIQFVWNYLGAVDNAKAEIRGYSELILPSIAQALWDADRPLLNDLVLAVSRLPAVSFVELASLDGFTVRSGHAASSAQTNPNAGIEMPVLFEPQPIARLRVVLSNSEIYRMLWQQMVFLVLGNGIKTLVMAFVILSLLKHLVIRRLARLSAFANTVRLANGERINKPFWPANEQDEIGSVGRALEAMYHRLRSDLALIRLQQRQLARRGRALSHTVAAQDSQLTWLASANSLLAQVSLQFLAASSADASEELNHFTRELGALLGVERVSVLEFQQGKARYRSFWSSNDSDTPASELVIDNLPLLKQKFGQSHTLVIEDIENLKDPSSLEYRYMKQVGIVSVAGFAIADGDTLLGVLSVANRQGPLNWSPEKTHILTQFASALNELWLRERHEARMFELQQELLRANMHLAREAVTDPLTGLTNRRPFTERLSTQLEQGGVLLMADVDFFKGYNDTYGHVAGDDVLKKLAQALQTLLPDDALLARIGGEEFALIAPVMSESELEALCDRLLQYVRNLGIEHRGSHFGIVTLSLGAITLDDSCNIRDALSQADASLYRAKQLGRNLAVINGDVSPKARLISSS</sequence>
<dbReference type="PANTHER" id="PTHR45138">
    <property type="entry name" value="REGULATORY COMPONENTS OF SENSORY TRANSDUCTION SYSTEM"/>
    <property type="match status" value="1"/>
</dbReference>
<dbReference type="Gene3D" id="3.30.450.40">
    <property type="match status" value="1"/>
</dbReference>
<dbReference type="Pfam" id="PF01590">
    <property type="entry name" value="GAF"/>
    <property type="match status" value="1"/>
</dbReference>
<feature type="domain" description="GGDEF" evidence="5">
    <location>
        <begin position="465"/>
        <end position="598"/>
    </location>
</feature>
<dbReference type="Proteomes" id="UP000596252">
    <property type="component" value="Chromosome"/>
</dbReference>
<dbReference type="InterPro" id="IPR043128">
    <property type="entry name" value="Rev_trsase/Diguanyl_cyclase"/>
</dbReference>
<dbReference type="InterPro" id="IPR003660">
    <property type="entry name" value="HAMP_dom"/>
</dbReference>
<keyword evidence="3" id="KW-1133">Transmembrane helix</keyword>
<feature type="domain" description="HAMP" evidence="4">
    <location>
        <begin position="168"/>
        <end position="224"/>
    </location>
</feature>
<accession>A0ABX7G2M7</accession>
<dbReference type="InterPro" id="IPR029787">
    <property type="entry name" value="Nucleotide_cyclase"/>
</dbReference>
<dbReference type="PROSITE" id="PS50887">
    <property type="entry name" value="GGDEF"/>
    <property type="match status" value="1"/>
</dbReference>
<dbReference type="SMART" id="SM00267">
    <property type="entry name" value="GGDEF"/>
    <property type="match status" value="1"/>
</dbReference>
<dbReference type="Pfam" id="PF00990">
    <property type="entry name" value="GGDEF"/>
    <property type="match status" value="1"/>
</dbReference>